<accession>V9XSE1</accession>
<protein>
    <submittedName>
        <fullName evidence="1">Uncharacterized protein</fullName>
    </submittedName>
</protein>
<proteinExistence type="predicted"/>
<name>V9XSE1_9NOCA</name>
<dbReference type="AlphaFoldDB" id="V9XSE1"/>
<dbReference type="EMBL" id="CP006997">
    <property type="protein sequence ID" value="AHD24317.1"/>
    <property type="molecule type" value="Genomic_DNA"/>
</dbReference>
<dbReference type="Proteomes" id="UP000018781">
    <property type="component" value="Plasmid unnamed"/>
</dbReference>
<organism evidence="1 2">
    <name type="scientific">Rhodococcus pyridinivorans SB3094</name>
    <dbReference type="NCBI Taxonomy" id="1435356"/>
    <lineage>
        <taxon>Bacteria</taxon>
        <taxon>Bacillati</taxon>
        <taxon>Actinomycetota</taxon>
        <taxon>Actinomycetes</taxon>
        <taxon>Mycobacteriales</taxon>
        <taxon>Nocardiaceae</taxon>
        <taxon>Rhodococcus</taxon>
    </lineage>
</organism>
<geneLocation type="plasmid" evidence="2">
    <name>1</name>
</geneLocation>
<sequence>MDAPVFRARRADRRCDRLLGFLGAGIASTAQSGADSAHTLAAPLWSRVGACPWAWA</sequence>
<dbReference type="HOGENOM" id="CLU_3011392_0_0_11"/>
<evidence type="ECO:0000313" key="2">
    <source>
        <dbReference type="Proteomes" id="UP000018781"/>
    </source>
</evidence>
<reference evidence="1 2" key="1">
    <citation type="journal article" date="2014" name="Genome Announc.">
        <title>Complete Genome of Rhodococcus pyridinivorans SB3094, a Methyl-Ethyl-Ketone-Degrading Bacterium Used for Bioaugmentation.</title>
        <authorList>
            <person name="Dueholm M.S."/>
            <person name="Albertsen M."/>
            <person name="D'Imperio S."/>
            <person name="Tale V.P."/>
            <person name="Lewis D."/>
            <person name="Nielsen P.H."/>
            <person name="Nielsen J.L."/>
        </authorList>
    </citation>
    <scope>NUCLEOTIDE SEQUENCE [LARGE SCALE GENOMIC DNA]</scope>
    <source>
        <strain evidence="2">SB3094</strain>
        <plasmid evidence="2">1</plasmid>
    </source>
</reference>
<dbReference type="KEGG" id="rpy:Y013_26250"/>
<gene>
    <name evidence="1" type="ORF">Y013_26250</name>
</gene>
<evidence type="ECO:0000313" key="1">
    <source>
        <dbReference type="EMBL" id="AHD24317.1"/>
    </source>
</evidence>
<keyword evidence="1" id="KW-0614">Plasmid</keyword>